<evidence type="ECO:0000313" key="3">
    <source>
        <dbReference type="Proteomes" id="UP000675121"/>
    </source>
</evidence>
<feature type="region of interest" description="Disordered" evidence="1">
    <location>
        <begin position="1"/>
        <end position="22"/>
    </location>
</feature>
<keyword evidence="3" id="KW-1185">Reference proteome</keyword>
<dbReference type="AlphaFoldDB" id="A0A9N8R7D6"/>
<comment type="caution">
    <text evidence="2">The sequence shown here is derived from an EMBL/GenBank/DDBJ whole genome shotgun (WGS) entry which is preliminary data.</text>
</comment>
<feature type="compositionally biased region" description="Polar residues" evidence="1">
    <location>
        <begin position="8"/>
        <end position="22"/>
    </location>
</feature>
<dbReference type="Proteomes" id="UP000675121">
    <property type="component" value="Unassembled WGS sequence"/>
</dbReference>
<organism evidence="2 3">
    <name type="scientific">Paraburkholderia domus</name>
    <dbReference type="NCBI Taxonomy" id="2793075"/>
    <lineage>
        <taxon>Bacteria</taxon>
        <taxon>Pseudomonadati</taxon>
        <taxon>Pseudomonadota</taxon>
        <taxon>Betaproteobacteria</taxon>
        <taxon>Burkholderiales</taxon>
        <taxon>Burkholderiaceae</taxon>
        <taxon>Paraburkholderia</taxon>
    </lineage>
</organism>
<name>A0A9N8R7D6_9BURK</name>
<evidence type="ECO:0000256" key="1">
    <source>
        <dbReference type="SAM" id="MobiDB-lite"/>
    </source>
</evidence>
<evidence type="ECO:0000313" key="2">
    <source>
        <dbReference type="EMBL" id="CAE6958755.1"/>
    </source>
</evidence>
<accession>A0A9N8R7D6</accession>
<dbReference type="EMBL" id="CAJNAS010000029">
    <property type="protein sequence ID" value="CAE6958755.1"/>
    <property type="molecule type" value="Genomic_DNA"/>
</dbReference>
<proteinExistence type="predicted"/>
<sequence length="508" mass="53012">MSLDAGSGTRTGATGFQESDTSNVLFDETSTTNISATIQVDDEPAIIRAHHLDVGESVLVEIVDGLGGGEHFSPYMRGGSQVRLTRKCNVTTLAMPGRYRFILQGVVGVAYVRQFRASMTHEFLLESQNMGCCDEIPACLPPCGDASGDLTGTYPNPGVDPVKVADKVSGSNSALVILADALCAKMQACLAEVFRKCDGSAHGVGDNIPTCQEMQDAIAKLSSSLVDCNGNPIASGSHIATCDQVDAEITAAVGSIPADKFLQDVQYDPNTHTITFKVADGGDTFTVNLSDLLPIVVGQGLTGNGTAGTPAAVKVANGGGLSVSSQGVAARLSSDSGNTLTIGSDSGLLVTPVASGQTSQSKPLKFDYSPVDWASAGSPSTWRLDNFLVSIPDSMLNKTLLLAMHQDCFPIMNSEFSYLLSKATGVGADVAVLPMFNLGGLSAGDLATRWDANLPNPAWGWYIVNASKVAMTSGSTIQITRTLYGVNYTDSTNGIIRLSQTFTLLALG</sequence>
<gene>
    <name evidence="2" type="ORF">R70211_06780</name>
</gene>
<protein>
    <submittedName>
        <fullName evidence="2">Uncharacterized protein</fullName>
    </submittedName>
</protein>
<reference evidence="2" key="1">
    <citation type="submission" date="2021-02" db="EMBL/GenBank/DDBJ databases">
        <authorList>
            <person name="Vanwijnsberghe S."/>
        </authorList>
    </citation>
    <scope>NUCLEOTIDE SEQUENCE</scope>
    <source>
        <strain evidence="2">R-70211</strain>
    </source>
</reference>
<dbReference type="RefSeq" id="WP_201138575.1">
    <property type="nucleotide sequence ID" value="NZ_CAJNAS010000029.1"/>
</dbReference>